<dbReference type="SUPFAM" id="SSF56672">
    <property type="entry name" value="DNA/RNA polymerases"/>
    <property type="match status" value="1"/>
</dbReference>
<dbReference type="Pfam" id="PF25597">
    <property type="entry name" value="SH3_retrovirus"/>
    <property type="match status" value="1"/>
</dbReference>
<dbReference type="InterPro" id="IPR039537">
    <property type="entry name" value="Retrotran_Ty1/copia-like"/>
</dbReference>
<gene>
    <name evidence="4" type="ORF">Tci_011728</name>
</gene>
<dbReference type="EMBL" id="BKCJ010001212">
    <property type="protein sequence ID" value="GEU39750.1"/>
    <property type="molecule type" value="Genomic_DNA"/>
</dbReference>
<evidence type="ECO:0000313" key="4">
    <source>
        <dbReference type="EMBL" id="GEU39750.1"/>
    </source>
</evidence>
<dbReference type="InterPro" id="IPR001584">
    <property type="entry name" value="Integrase_cat-core"/>
</dbReference>
<dbReference type="SUPFAM" id="SSF53098">
    <property type="entry name" value="Ribonuclease H-like"/>
    <property type="match status" value="1"/>
</dbReference>
<reference evidence="4" key="1">
    <citation type="journal article" date="2019" name="Sci. Rep.">
        <title>Draft genome of Tanacetum cinerariifolium, the natural source of mosquito coil.</title>
        <authorList>
            <person name="Yamashiro T."/>
            <person name="Shiraishi A."/>
            <person name="Satake H."/>
            <person name="Nakayama K."/>
        </authorList>
    </citation>
    <scope>NUCLEOTIDE SEQUENCE</scope>
</reference>
<protein>
    <submittedName>
        <fullName evidence="4">Putative retrotransposon protein</fullName>
    </submittedName>
</protein>
<evidence type="ECO:0000259" key="3">
    <source>
        <dbReference type="PROSITE" id="PS50994"/>
    </source>
</evidence>
<name>A0A6L2JSK8_TANCI</name>
<accession>A0A6L2JSK8</accession>
<dbReference type="GO" id="GO:0016787">
    <property type="term" value="F:hydrolase activity"/>
    <property type="evidence" value="ECO:0007669"/>
    <property type="project" value="UniProtKB-KW"/>
</dbReference>
<dbReference type="PROSITE" id="PS50994">
    <property type="entry name" value="INTEGRASE"/>
    <property type="match status" value="1"/>
</dbReference>
<sequence>MSQEFLDHLKDHEIISHRTAPYTPQHNRVLGRRNRTLLDMVRSMMSQITLLKFFWDYALETVARILNMVSTKKVEMTPYVVWHGQAPKLSYLKVWSCEALVKRDTLTKPDKLEPRSIKCIFIGYPKETTGYSFYYPPENKVLVARNAKFLENSLITQEASESLEDLEIIQEEDTHPSIDTSLNHEEDDLEIDKPQSDIIPIRRSTRTRCLTYRMCLYIDVEKHELGDLGEFANYKAVLLDPESDKWLNAINVEIQSMKDNKDWDLVELLPNGKNQFYMEQPEGFVNPKYPNRVCKLKRSIYGLKQASRQWNKRLDDEIKKFGFTQNYDKPCVYLKASGINITFLILYVDDILIMGNNIPMLQDVKSYIGRCFAMKDLGEAAYILGIKIYRDRSQRLIGLCQSAYIEKILKRYHMENSKRESIPMQEKLRISKSQGASTPSELKRIQNFPYASDVGSIMYAVRCIRLDAAFGLNITSRFQQNPSDLYWTTVKNIMKYLRNTSEYTGYVFVLNGGSVDWKSAKQTIFATSSAEAEYIVAFDASKEAVWVRKFIYGLGVVPTVEEPISMYCDNTEAIAIANESGITKGARHFRSKVHYIREIIEYGDANGRQKKVLGKCLEPEETVCKNPSRARDKCGVKGR</sequence>
<dbReference type="PANTHER" id="PTHR42648:SF27">
    <property type="entry name" value="RNA-DIRECTED DNA POLYMERASE"/>
    <property type="match status" value="1"/>
</dbReference>
<keyword evidence="2" id="KW-0378">Hydrolase</keyword>
<proteinExistence type="predicted"/>
<dbReference type="GO" id="GO:0046872">
    <property type="term" value="F:metal ion binding"/>
    <property type="evidence" value="ECO:0007669"/>
    <property type="project" value="UniProtKB-KW"/>
</dbReference>
<comment type="caution">
    <text evidence="4">The sequence shown here is derived from an EMBL/GenBank/DDBJ whole genome shotgun (WGS) entry which is preliminary data.</text>
</comment>
<dbReference type="GO" id="GO:0003676">
    <property type="term" value="F:nucleic acid binding"/>
    <property type="evidence" value="ECO:0007669"/>
    <property type="project" value="InterPro"/>
</dbReference>
<organism evidence="4">
    <name type="scientific">Tanacetum cinerariifolium</name>
    <name type="common">Dalmatian daisy</name>
    <name type="synonym">Chrysanthemum cinerariifolium</name>
    <dbReference type="NCBI Taxonomy" id="118510"/>
    <lineage>
        <taxon>Eukaryota</taxon>
        <taxon>Viridiplantae</taxon>
        <taxon>Streptophyta</taxon>
        <taxon>Embryophyta</taxon>
        <taxon>Tracheophyta</taxon>
        <taxon>Spermatophyta</taxon>
        <taxon>Magnoliopsida</taxon>
        <taxon>eudicotyledons</taxon>
        <taxon>Gunneridae</taxon>
        <taxon>Pentapetalae</taxon>
        <taxon>asterids</taxon>
        <taxon>campanulids</taxon>
        <taxon>Asterales</taxon>
        <taxon>Asteraceae</taxon>
        <taxon>Asteroideae</taxon>
        <taxon>Anthemideae</taxon>
        <taxon>Anthemidinae</taxon>
        <taxon>Tanacetum</taxon>
    </lineage>
</organism>
<dbReference type="InterPro" id="IPR036397">
    <property type="entry name" value="RNaseH_sf"/>
</dbReference>
<dbReference type="InterPro" id="IPR043502">
    <property type="entry name" value="DNA/RNA_pol_sf"/>
</dbReference>
<evidence type="ECO:0000256" key="2">
    <source>
        <dbReference type="ARBA" id="ARBA00022801"/>
    </source>
</evidence>
<dbReference type="CDD" id="cd09272">
    <property type="entry name" value="RNase_HI_RT_Ty1"/>
    <property type="match status" value="1"/>
</dbReference>
<dbReference type="InterPro" id="IPR012337">
    <property type="entry name" value="RNaseH-like_sf"/>
</dbReference>
<dbReference type="InterPro" id="IPR057670">
    <property type="entry name" value="SH3_retrovirus"/>
</dbReference>
<keyword evidence="1" id="KW-0479">Metal-binding</keyword>
<dbReference type="Gene3D" id="3.30.420.10">
    <property type="entry name" value="Ribonuclease H-like superfamily/Ribonuclease H"/>
    <property type="match status" value="1"/>
</dbReference>
<feature type="domain" description="Integrase catalytic" evidence="3">
    <location>
        <begin position="1"/>
        <end position="86"/>
    </location>
</feature>
<dbReference type="PANTHER" id="PTHR42648">
    <property type="entry name" value="TRANSPOSASE, PUTATIVE-RELATED"/>
    <property type="match status" value="1"/>
</dbReference>
<dbReference type="AlphaFoldDB" id="A0A6L2JSK8"/>
<dbReference type="Pfam" id="PF07727">
    <property type="entry name" value="RVT_2"/>
    <property type="match status" value="1"/>
</dbReference>
<evidence type="ECO:0000256" key="1">
    <source>
        <dbReference type="ARBA" id="ARBA00022723"/>
    </source>
</evidence>
<dbReference type="InterPro" id="IPR013103">
    <property type="entry name" value="RVT_2"/>
</dbReference>
<dbReference type="GO" id="GO:0015074">
    <property type="term" value="P:DNA integration"/>
    <property type="evidence" value="ECO:0007669"/>
    <property type="project" value="InterPro"/>
</dbReference>